<reference evidence="1 2" key="1">
    <citation type="journal article" date="2019" name="Syst. Appl. Microbiol.">
        <title>Microvirga tunisiensis sp. nov., a root nodule symbiotic bacterium isolated from Lupinus micranthus and L. luteus grown in Northern Tunisia.</title>
        <authorList>
            <person name="Msaddak A."/>
            <person name="Rejili M."/>
            <person name="Duran D."/>
            <person name="Mars M."/>
            <person name="Palacios J.M."/>
            <person name="Ruiz-Argueso T."/>
            <person name="Rey L."/>
            <person name="Imperial J."/>
        </authorList>
    </citation>
    <scope>NUCLEOTIDE SEQUENCE [LARGE SCALE GENOMIC DNA]</scope>
    <source>
        <strain evidence="1 2">Lmie10</strain>
    </source>
</reference>
<dbReference type="EMBL" id="VOSK01000170">
    <property type="protein sequence ID" value="MPR28765.1"/>
    <property type="molecule type" value="Genomic_DNA"/>
</dbReference>
<sequence>MQFDKALLIAEKNLIDGATLDELKEAVTDLRALTPNSVLADLVENRIKMIERQRQYCCRCVG</sequence>
<proteinExistence type="predicted"/>
<name>A0A5N7MP43_9HYPH</name>
<evidence type="ECO:0000313" key="1">
    <source>
        <dbReference type="EMBL" id="MPR28765.1"/>
    </source>
</evidence>
<protein>
    <submittedName>
        <fullName evidence="1">Uncharacterized protein</fullName>
    </submittedName>
</protein>
<keyword evidence="2" id="KW-1185">Reference proteome</keyword>
<dbReference type="RefSeq" id="WP_152715300.1">
    <property type="nucleotide sequence ID" value="NZ_VOSJ01000180.1"/>
</dbReference>
<comment type="caution">
    <text evidence="1">The sequence shown here is derived from an EMBL/GenBank/DDBJ whole genome shotgun (WGS) entry which is preliminary data.</text>
</comment>
<dbReference type="AlphaFoldDB" id="A0A5N7MP43"/>
<gene>
    <name evidence="1" type="ORF">FS320_27410</name>
</gene>
<accession>A0A5N7MP43</accession>
<dbReference type="Proteomes" id="UP000403266">
    <property type="component" value="Unassembled WGS sequence"/>
</dbReference>
<organism evidence="1 2">
    <name type="scientific">Microvirga tunisiensis</name>
    <dbReference type="NCBI Taxonomy" id="2108360"/>
    <lineage>
        <taxon>Bacteria</taxon>
        <taxon>Pseudomonadati</taxon>
        <taxon>Pseudomonadota</taxon>
        <taxon>Alphaproteobacteria</taxon>
        <taxon>Hyphomicrobiales</taxon>
        <taxon>Methylobacteriaceae</taxon>
        <taxon>Microvirga</taxon>
    </lineage>
</organism>
<evidence type="ECO:0000313" key="2">
    <source>
        <dbReference type="Proteomes" id="UP000403266"/>
    </source>
</evidence>
<dbReference type="OrthoDB" id="8020716at2"/>